<dbReference type="EMBL" id="CP110426">
    <property type="protein sequence ID" value="WAQ85638.1"/>
    <property type="molecule type" value="Genomic_DNA"/>
</dbReference>
<keyword evidence="1" id="KW-0812">Transmembrane</keyword>
<dbReference type="RefSeq" id="XP_053021193.1">
    <property type="nucleotide sequence ID" value="XM_053169953.1"/>
</dbReference>
<keyword evidence="1" id="KW-1133">Transmembrane helix</keyword>
<feature type="transmembrane region" description="Helical" evidence="1">
    <location>
        <begin position="229"/>
        <end position="251"/>
    </location>
</feature>
<feature type="transmembrane region" description="Helical" evidence="1">
    <location>
        <begin position="514"/>
        <end position="534"/>
    </location>
</feature>
<sequence>MRLSRLAWNSVTRATIENCWKHTGITSKSDEVNSTNNKNTDVSMNLAQTELETKATRLEALRIVNKTNQMLISELLNPIGETQEYGLLSLDEVFQLHQESNSNDIEVLEDEPPPVPKPTIKEISSSTAIVPETISLSPGQSLEQKPLVGIDWAAWKYLVAMFMLEFAIWGFSASYGVLLDFYLHSKFQSEPGASIILPSVGTVNTGIMASLVPAITMVTNFYPRSKIPITYVGLVIFLGSIFLSSFSQNSIHVLLTLGLGFHTFRDGFRNVGAWPTVSSFLVGLFIFLPLNLIGACLTGERKMSGSGIGGLVFPIILEILLPMDGAGKALKYCALVLTVMCGVAAYVIKPRSVTPPQLLAQANSGNFLAAFGDVAVFKDTSFWCFILSNTLQALASFLPALYLPNYAHSISLGPSSGMILLASLSVSSIFSKIIFGILSDHFSPYLIGCYTSAAASLSVFGIWGGLGSTGLASLIMFAIVFGGTSGCWTTLYFSRIQRLKVDENTTMTMYSAFSMTRGIGNIISGPVSSGLMRVKLPAPVGTGFAALDNKYSSLIFFCGVLMTSTTILEGYLYYKTRLSVVKSSKHSLA</sequence>
<evidence type="ECO:0000256" key="1">
    <source>
        <dbReference type="SAM" id="Phobius"/>
    </source>
</evidence>
<evidence type="ECO:0000313" key="2">
    <source>
        <dbReference type="EMBL" id="WAQ85638.1"/>
    </source>
</evidence>
<dbReference type="InterPro" id="IPR050327">
    <property type="entry name" value="Proton-linked_MCT"/>
</dbReference>
<feature type="transmembrane region" description="Helical" evidence="1">
    <location>
        <begin position="154"/>
        <end position="175"/>
    </location>
</feature>
<evidence type="ECO:0008006" key="4">
    <source>
        <dbReference type="Google" id="ProtNLM"/>
    </source>
</evidence>
<feature type="transmembrane region" description="Helical" evidence="1">
    <location>
        <begin position="415"/>
        <end position="438"/>
    </location>
</feature>
<feature type="transmembrane region" description="Helical" evidence="1">
    <location>
        <begin position="271"/>
        <end position="293"/>
    </location>
</feature>
<feature type="transmembrane region" description="Helical" evidence="1">
    <location>
        <begin position="329"/>
        <end position="348"/>
    </location>
</feature>
<feature type="transmembrane region" description="Helical" evidence="1">
    <location>
        <begin position="382"/>
        <end position="403"/>
    </location>
</feature>
<feature type="transmembrane region" description="Helical" evidence="1">
    <location>
        <begin position="554"/>
        <end position="574"/>
    </location>
</feature>
<dbReference type="SUPFAM" id="SSF103473">
    <property type="entry name" value="MFS general substrate transporter"/>
    <property type="match status" value="1"/>
</dbReference>
<evidence type="ECO:0000313" key="3">
    <source>
        <dbReference type="Proteomes" id="UP001164743"/>
    </source>
</evidence>
<organism evidence="2 3">
    <name type="scientific">Puccinia triticina</name>
    <dbReference type="NCBI Taxonomy" id="208348"/>
    <lineage>
        <taxon>Eukaryota</taxon>
        <taxon>Fungi</taxon>
        <taxon>Dikarya</taxon>
        <taxon>Basidiomycota</taxon>
        <taxon>Pucciniomycotina</taxon>
        <taxon>Pucciniomycetes</taxon>
        <taxon>Pucciniales</taxon>
        <taxon>Pucciniaceae</taxon>
        <taxon>Puccinia</taxon>
    </lineage>
</organism>
<feature type="transmembrane region" description="Helical" evidence="1">
    <location>
        <begin position="445"/>
        <end position="466"/>
    </location>
</feature>
<dbReference type="PANTHER" id="PTHR11360">
    <property type="entry name" value="MONOCARBOXYLATE TRANSPORTER"/>
    <property type="match status" value="1"/>
</dbReference>
<feature type="transmembrane region" description="Helical" evidence="1">
    <location>
        <begin position="472"/>
        <end position="493"/>
    </location>
</feature>
<dbReference type="PANTHER" id="PTHR11360:SF287">
    <property type="entry name" value="MFS MONOCARBOXYLATE TRANSPORTER"/>
    <property type="match status" value="1"/>
</dbReference>
<gene>
    <name evidence="2" type="ORF">PtA15_6A266</name>
</gene>
<feature type="transmembrane region" description="Helical" evidence="1">
    <location>
        <begin position="195"/>
        <end position="222"/>
    </location>
</feature>
<protein>
    <recommendedName>
        <fullName evidence="4">Major facilitator superfamily (MFS) profile domain-containing protein</fullName>
    </recommendedName>
</protein>
<dbReference type="Gene3D" id="1.20.1250.20">
    <property type="entry name" value="MFS general substrate transporter like domains"/>
    <property type="match status" value="1"/>
</dbReference>
<dbReference type="GeneID" id="77810848"/>
<feature type="transmembrane region" description="Helical" evidence="1">
    <location>
        <begin position="305"/>
        <end position="323"/>
    </location>
</feature>
<dbReference type="InterPro" id="IPR036259">
    <property type="entry name" value="MFS_trans_sf"/>
</dbReference>
<accession>A0ABY7CL36</accession>
<keyword evidence="3" id="KW-1185">Reference proteome</keyword>
<reference evidence="2" key="1">
    <citation type="submission" date="2022-10" db="EMBL/GenBank/DDBJ databases">
        <title>Puccinia triticina Genome sequencing and assembly.</title>
        <authorList>
            <person name="Li C."/>
        </authorList>
    </citation>
    <scope>NUCLEOTIDE SEQUENCE</scope>
    <source>
        <strain evidence="2">Pt15</strain>
    </source>
</reference>
<proteinExistence type="predicted"/>
<keyword evidence="1" id="KW-0472">Membrane</keyword>
<dbReference type="Proteomes" id="UP001164743">
    <property type="component" value="Chromosome 6A"/>
</dbReference>
<name>A0ABY7CL36_9BASI</name>